<gene>
    <name evidence="1" type="ORF">E2C01_100896</name>
</gene>
<sequence>MSACKEKHSSLYIQVHDQYPDVCLCVLATLPAIRGPALQLAAEEALAKTRVCMLWSQVFVGLIIVQRLMTDAS</sequence>
<evidence type="ECO:0000313" key="2">
    <source>
        <dbReference type="Proteomes" id="UP000324222"/>
    </source>
</evidence>
<comment type="caution">
    <text evidence="1">The sequence shown here is derived from an EMBL/GenBank/DDBJ whole genome shotgun (WGS) entry which is preliminary data.</text>
</comment>
<dbReference type="EMBL" id="VSRR010144722">
    <property type="protein sequence ID" value="MPD05165.1"/>
    <property type="molecule type" value="Genomic_DNA"/>
</dbReference>
<dbReference type="Proteomes" id="UP000324222">
    <property type="component" value="Unassembled WGS sequence"/>
</dbReference>
<reference evidence="1 2" key="1">
    <citation type="submission" date="2019-05" db="EMBL/GenBank/DDBJ databases">
        <title>Another draft genome of Portunus trituberculatus and its Hox gene families provides insights of decapod evolution.</title>
        <authorList>
            <person name="Jeong J.-H."/>
            <person name="Song I."/>
            <person name="Kim S."/>
            <person name="Choi T."/>
            <person name="Kim D."/>
            <person name="Ryu S."/>
            <person name="Kim W."/>
        </authorList>
    </citation>
    <scope>NUCLEOTIDE SEQUENCE [LARGE SCALE GENOMIC DNA]</scope>
    <source>
        <tissue evidence="1">Muscle</tissue>
    </source>
</reference>
<keyword evidence="2" id="KW-1185">Reference proteome</keyword>
<proteinExistence type="predicted"/>
<accession>A0A5B7KKM9</accession>
<organism evidence="1 2">
    <name type="scientific">Portunus trituberculatus</name>
    <name type="common">Swimming crab</name>
    <name type="synonym">Neptunus trituberculatus</name>
    <dbReference type="NCBI Taxonomy" id="210409"/>
    <lineage>
        <taxon>Eukaryota</taxon>
        <taxon>Metazoa</taxon>
        <taxon>Ecdysozoa</taxon>
        <taxon>Arthropoda</taxon>
        <taxon>Crustacea</taxon>
        <taxon>Multicrustacea</taxon>
        <taxon>Malacostraca</taxon>
        <taxon>Eumalacostraca</taxon>
        <taxon>Eucarida</taxon>
        <taxon>Decapoda</taxon>
        <taxon>Pleocyemata</taxon>
        <taxon>Brachyura</taxon>
        <taxon>Eubrachyura</taxon>
        <taxon>Portunoidea</taxon>
        <taxon>Portunidae</taxon>
        <taxon>Portuninae</taxon>
        <taxon>Portunus</taxon>
    </lineage>
</organism>
<protein>
    <submittedName>
        <fullName evidence="1">Uncharacterized protein</fullName>
    </submittedName>
</protein>
<evidence type="ECO:0000313" key="1">
    <source>
        <dbReference type="EMBL" id="MPD05165.1"/>
    </source>
</evidence>
<dbReference type="AlphaFoldDB" id="A0A5B7KKM9"/>
<name>A0A5B7KKM9_PORTR</name>